<dbReference type="Pfam" id="PF02492">
    <property type="entry name" value="cobW"/>
    <property type="match status" value="1"/>
</dbReference>
<dbReference type="eggNOG" id="COG0378">
    <property type="taxonomic scope" value="Bacteria"/>
</dbReference>
<dbReference type="Gene3D" id="3.40.50.300">
    <property type="entry name" value="P-loop containing nucleotide triphosphate hydrolases"/>
    <property type="match status" value="1"/>
</dbReference>
<dbReference type="InterPro" id="IPR004392">
    <property type="entry name" value="Hyd_mat_HypB"/>
</dbReference>
<dbReference type="GO" id="GO:0008270">
    <property type="term" value="F:zinc ion binding"/>
    <property type="evidence" value="ECO:0007669"/>
    <property type="project" value="TreeGrafter"/>
</dbReference>
<proteinExistence type="predicted"/>
<dbReference type="EMBL" id="CP002292">
    <property type="protein sequence ID" value="ADP69785.1"/>
    <property type="molecule type" value="Genomic_DNA"/>
</dbReference>
<dbReference type="GO" id="GO:0003924">
    <property type="term" value="F:GTPase activity"/>
    <property type="evidence" value="ECO:0007669"/>
    <property type="project" value="InterPro"/>
</dbReference>
<dbReference type="SUPFAM" id="SSF52540">
    <property type="entry name" value="P-loop containing nucleoside triphosphate hydrolases"/>
    <property type="match status" value="1"/>
</dbReference>
<evidence type="ECO:0000256" key="1">
    <source>
        <dbReference type="ARBA" id="ARBA00035238"/>
    </source>
</evidence>
<evidence type="ECO:0000313" key="4">
    <source>
        <dbReference type="Proteomes" id="UP000001399"/>
    </source>
</evidence>
<accession>E3HYP4</accession>
<organism evidence="3 4">
    <name type="scientific">Rhodomicrobium vannielii (strain ATCC 17100 / DSM 162 / LMG 4299 / NCIMB 10020 / ATH 3.1.1)</name>
    <dbReference type="NCBI Taxonomy" id="648757"/>
    <lineage>
        <taxon>Bacteria</taxon>
        <taxon>Pseudomonadati</taxon>
        <taxon>Pseudomonadota</taxon>
        <taxon>Alphaproteobacteria</taxon>
        <taxon>Hyphomicrobiales</taxon>
        <taxon>Hyphomicrobiaceae</taxon>
        <taxon>Rhodomicrobium</taxon>
    </lineage>
</organism>
<reference evidence="4" key="1">
    <citation type="journal article" date="2011" name="J. Bacteriol.">
        <title>Genome sequences of eight morphologically diverse alphaproteobacteria.</title>
        <authorList>
            <consortium name="US DOE Joint Genome Institute"/>
            <person name="Brown P.J."/>
            <person name="Kysela D.T."/>
            <person name="Buechlein A."/>
            <person name="Hemmerich C."/>
            <person name="Brun Y.V."/>
        </authorList>
    </citation>
    <scope>NUCLEOTIDE SEQUENCE [LARGE SCALE GENOMIC DNA]</scope>
    <source>
        <strain evidence="4">ATCC 17100 / ATH 3.1.1 / DSM 162 / LMG 4299</strain>
    </source>
</reference>
<keyword evidence="4" id="KW-1185">Reference proteome</keyword>
<dbReference type="PANTHER" id="PTHR30134:SF1">
    <property type="entry name" value="COBW_HYPB_UREG NUCLEOTIDE-BINDING DOMAIN-CONTAINING PROTEIN"/>
    <property type="match status" value="1"/>
</dbReference>
<evidence type="ECO:0000259" key="2">
    <source>
        <dbReference type="Pfam" id="PF02492"/>
    </source>
</evidence>
<protein>
    <recommendedName>
        <fullName evidence="1">Hydrogenase maturation factor HypB</fullName>
    </recommendedName>
</protein>
<dbReference type="GO" id="GO:0016151">
    <property type="term" value="F:nickel cation binding"/>
    <property type="evidence" value="ECO:0007669"/>
    <property type="project" value="InterPro"/>
</dbReference>
<dbReference type="KEGG" id="rva:Rvan_0503"/>
<sequence>MRVITVAGPPSVGKTAVILKTAELLNRPGQRVGIVKFDSLSTSDDKLYQRAGLPVTVGLAGNVCPDHFFVSNIDDCLGWGRDQALDMLIAESAGLCNRCSPHVQGTLAVCVVDALSGVHTPKKIGPMLKLSDIVVITKGDIVSQAEREVFAFNVRLANPRATILFFNGITGQGAGELAHRLEAAQSIERLEGRRLRFPMPSAVCPYCIGETVIGEDYQRGNVRKMTFGCAGHEG</sequence>
<dbReference type="GO" id="GO:0051604">
    <property type="term" value="P:protein maturation"/>
    <property type="evidence" value="ECO:0007669"/>
    <property type="project" value="InterPro"/>
</dbReference>
<dbReference type="Proteomes" id="UP000001399">
    <property type="component" value="Chromosome"/>
</dbReference>
<dbReference type="PANTHER" id="PTHR30134">
    <property type="entry name" value="HYDROGENASE PROTEIN ASSEMBLY PROTEIN, NICKEL CHAPERONE"/>
    <property type="match status" value="1"/>
</dbReference>
<dbReference type="OrthoDB" id="9777530at2"/>
<dbReference type="HOGENOM" id="CLU_1193419_0_0_5"/>
<dbReference type="InterPro" id="IPR027417">
    <property type="entry name" value="P-loop_NTPase"/>
</dbReference>
<dbReference type="InterPro" id="IPR003495">
    <property type="entry name" value="CobW/HypB/UreG_nucleotide-bd"/>
</dbReference>
<dbReference type="RefSeq" id="WP_013418189.1">
    <property type="nucleotide sequence ID" value="NC_014664.1"/>
</dbReference>
<name>E3HYP4_RHOVT</name>
<gene>
    <name evidence="3" type="ordered locus">Rvan_0503</name>
</gene>
<feature type="domain" description="CobW/HypB/UreG nucleotide-binding" evidence="2">
    <location>
        <begin position="3"/>
        <end position="164"/>
    </location>
</feature>
<dbReference type="AlphaFoldDB" id="E3HYP4"/>
<dbReference type="STRING" id="648757.Rvan_0503"/>
<evidence type="ECO:0000313" key="3">
    <source>
        <dbReference type="EMBL" id="ADP69785.1"/>
    </source>
</evidence>